<reference evidence="1 2" key="1">
    <citation type="journal article" date="2015" name="ISME J.">
        <title>Draft Genome Sequence of Streptomyces incarnatus NRRL8089, which Produces the Nucleoside Antibiotic Sinefungin.</title>
        <authorList>
            <person name="Oshima K."/>
            <person name="Hattori M."/>
            <person name="Shimizu H."/>
            <person name="Fukuda K."/>
            <person name="Nemoto M."/>
            <person name="Inagaki K."/>
            <person name="Tamura T."/>
        </authorList>
    </citation>
    <scope>NUCLEOTIDE SEQUENCE [LARGE SCALE GENOMIC DNA]</scope>
    <source>
        <strain evidence="1 2">FACHB-1277</strain>
    </source>
</reference>
<accession>A0A926UVJ7</accession>
<comment type="caution">
    <text evidence="1">The sequence shown here is derived from an EMBL/GenBank/DDBJ whole genome shotgun (WGS) entry which is preliminary data.</text>
</comment>
<dbReference type="EMBL" id="JACJPY010000086">
    <property type="protein sequence ID" value="MBD2152175.1"/>
    <property type="molecule type" value="Genomic_DNA"/>
</dbReference>
<gene>
    <name evidence="1" type="ORF">H6F44_18915</name>
</gene>
<sequence>MTQGNNQLERIELALLALTEAVQVTNANINSLVEHLYTRRDVVEIDVLDIKDDLHELKEVTKQQAITADRYAIAAQIQSESVKVQAENIRLLIDMLNRKQA</sequence>
<evidence type="ECO:0000313" key="2">
    <source>
        <dbReference type="Proteomes" id="UP000631421"/>
    </source>
</evidence>
<dbReference type="Proteomes" id="UP000631421">
    <property type="component" value="Unassembled WGS sequence"/>
</dbReference>
<protein>
    <submittedName>
        <fullName evidence="1">Uncharacterized protein</fullName>
    </submittedName>
</protein>
<organism evidence="1 2">
    <name type="scientific">Pseudanabaena cinerea FACHB-1277</name>
    <dbReference type="NCBI Taxonomy" id="2949581"/>
    <lineage>
        <taxon>Bacteria</taxon>
        <taxon>Bacillati</taxon>
        <taxon>Cyanobacteriota</taxon>
        <taxon>Cyanophyceae</taxon>
        <taxon>Pseudanabaenales</taxon>
        <taxon>Pseudanabaenaceae</taxon>
        <taxon>Pseudanabaena</taxon>
        <taxon>Pseudanabaena cinerea</taxon>
    </lineage>
</organism>
<proteinExistence type="predicted"/>
<dbReference type="AlphaFoldDB" id="A0A926UVJ7"/>
<keyword evidence="2" id="KW-1185">Reference proteome</keyword>
<name>A0A926UVJ7_9CYAN</name>
<evidence type="ECO:0000313" key="1">
    <source>
        <dbReference type="EMBL" id="MBD2152175.1"/>
    </source>
</evidence>
<dbReference type="RefSeq" id="WP_190352583.1">
    <property type="nucleotide sequence ID" value="NZ_JACJPY010000086.1"/>
</dbReference>